<accession>A0ABZ2DFW8</accession>
<dbReference type="Proteomes" id="UP001347174">
    <property type="component" value="Chromosome"/>
</dbReference>
<proteinExistence type="predicted"/>
<name>A0ABZ2DFW8_9PSED</name>
<organism evidence="1 2">
    <name type="scientific">Pseudomonas khavaziana</name>
    <dbReference type="NCBI Taxonomy" id="2842351"/>
    <lineage>
        <taxon>Bacteria</taxon>
        <taxon>Pseudomonadati</taxon>
        <taxon>Pseudomonadota</taxon>
        <taxon>Gammaproteobacteria</taxon>
        <taxon>Pseudomonadales</taxon>
        <taxon>Pseudomonadaceae</taxon>
        <taxon>Pseudomonas</taxon>
    </lineage>
</organism>
<keyword evidence="2" id="KW-1185">Reference proteome</keyword>
<dbReference type="RefSeq" id="WP_338475269.1">
    <property type="nucleotide sequence ID" value="NZ_CP129946.1"/>
</dbReference>
<protein>
    <submittedName>
        <fullName evidence="1">Uncharacterized protein</fullName>
    </submittedName>
</protein>
<evidence type="ECO:0000313" key="2">
    <source>
        <dbReference type="Proteomes" id="UP001347174"/>
    </source>
</evidence>
<reference evidence="1 2" key="1">
    <citation type="submission" date="2023-07" db="EMBL/GenBank/DDBJ databases">
        <title>Plant endophyte Pseudomonas khavaziana can be used to control wheat stem rot.</title>
        <authorList>
            <person name="Guo S."/>
            <person name="Shen X."/>
        </authorList>
    </citation>
    <scope>NUCLEOTIDE SEQUENCE [LARGE SCALE GENOMIC DNA]</scope>
    <source>
        <strain evidence="1 2">SR9</strain>
    </source>
</reference>
<gene>
    <name evidence="1" type="ORF">QYQ93_19105</name>
</gene>
<sequence>MEIWRQGSNRKTGWAILRSKKAAVTSIATEKEVLYAAFNVKKTSDPDRSGEYDHEIRLTISEVAALLDTLANQGVKKYQAELMTGLSQSVRSLNRLAAIASGVPITAPE</sequence>
<dbReference type="EMBL" id="CP129946">
    <property type="protein sequence ID" value="WWA74921.1"/>
    <property type="molecule type" value="Genomic_DNA"/>
</dbReference>
<evidence type="ECO:0000313" key="1">
    <source>
        <dbReference type="EMBL" id="WWA74921.1"/>
    </source>
</evidence>